<protein>
    <submittedName>
        <fullName evidence="3">Alpha/beta fold hydrolase</fullName>
    </submittedName>
</protein>
<reference evidence="3 4" key="1">
    <citation type="submission" date="2019-08" db="EMBL/GenBank/DDBJ databases">
        <authorList>
            <person name="Liang Q."/>
        </authorList>
    </citation>
    <scope>NUCLEOTIDE SEQUENCE [LARGE SCALE GENOMIC DNA]</scope>
    <source>
        <strain evidence="3 4">V1718</strain>
    </source>
</reference>
<dbReference type="InterPro" id="IPR050960">
    <property type="entry name" value="AB_hydrolase_4_sf"/>
</dbReference>
<dbReference type="EMBL" id="CP042467">
    <property type="protein sequence ID" value="QED29031.1"/>
    <property type="molecule type" value="Genomic_DNA"/>
</dbReference>
<dbReference type="AlphaFoldDB" id="A0A5B8XV20"/>
<dbReference type="RefSeq" id="WP_146961983.1">
    <property type="nucleotide sequence ID" value="NZ_CP042467.1"/>
</dbReference>
<dbReference type="PANTHER" id="PTHR10794:SF63">
    <property type="entry name" value="ALPHA_BETA HYDROLASE 1, ISOFORM A"/>
    <property type="match status" value="1"/>
</dbReference>
<keyword evidence="3" id="KW-0378">Hydrolase</keyword>
<dbReference type="SUPFAM" id="SSF53474">
    <property type="entry name" value="alpha/beta-Hydrolases"/>
    <property type="match status" value="1"/>
</dbReference>
<organism evidence="3 4">
    <name type="scientific">Microvenator marinus</name>
    <dbReference type="NCBI Taxonomy" id="2600177"/>
    <lineage>
        <taxon>Bacteria</taxon>
        <taxon>Deltaproteobacteria</taxon>
        <taxon>Bradymonadales</taxon>
        <taxon>Microvenatoraceae</taxon>
        <taxon>Microvenator</taxon>
    </lineage>
</organism>
<name>A0A5B8XV20_9DELT</name>
<dbReference type="InterPro" id="IPR029058">
    <property type="entry name" value="AB_hydrolase_fold"/>
</dbReference>
<feature type="domain" description="AB hydrolase-1" evidence="2">
    <location>
        <begin position="66"/>
        <end position="296"/>
    </location>
</feature>
<accession>A0A5B8XV20</accession>
<dbReference type="Proteomes" id="UP000321595">
    <property type="component" value="Chromosome"/>
</dbReference>
<evidence type="ECO:0000256" key="1">
    <source>
        <dbReference type="ARBA" id="ARBA00010884"/>
    </source>
</evidence>
<dbReference type="Gene3D" id="3.40.50.1820">
    <property type="entry name" value="alpha/beta hydrolase"/>
    <property type="match status" value="1"/>
</dbReference>
<keyword evidence="4" id="KW-1185">Reference proteome</keyword>
<dbReference type="KEGG" id="bbae:FRD01_17655"/>
<proteinExistence type="inferred from homology"/>
<evidence type="ECO:0000313" key="4">
    <source>
        <dbReference type="Proteomes" id="UP000321595"/>
    </source>
</evidence>
<dbReference type="InterPro" id="IPR000073">
    <property type="entry name" value="AB_hydrolase_1"/>
</dbReference>
<dbReference type="GO" id="GO:0034338">
    <property type="term" value="F:short-chain carboxylesterase activity"/>
    <property type="evidence" value="ECO:0007669"/>
    <property type="project" value="TreeGrafter"/>
</dbReference>
<dbReference type="OrthoDB" id="5501925at2"/>
<comment type="similarity">
    <text evidence="1">Belongs to the AB hydrolase superfamily. AB hydrolase 4 family.</text>
</comment>
<dbReference type="Pfam" id="PF00561">
    <property type="entry name" value="Abhydrolase_1"/>
    <property type="match status" value="1"/>
</dbReference>
<evidence type="ECO:0000313" key="3">
    <source>
        <dbReference type="EMBL" id="QED29031.1"/>
    </source>
</evidence>
<gene>
    <name evidence="3" type="ORF">FRD01_17655</name>
</gene>
<dbReference type="PANTHER" id="PTHR10794">
    <property type="entry name" value="ABHYDROLASE DOMAIN-CONTAINING PROTEIN"/>
    <property type="match status" value="1"/>
</dbReference>
<dbReference type="GO" id="GO:0047372">
    <property type="term" value="F:monoacylglycerol lipase activity"/>
    <property type="evidence" value="ECO:0007669"/>
    <property type="project" value="TreeGrafter"/>
</dbReference>
<sequence>MIIEPIQSVLGHLYTVGPTVAGWIPRKDPATEWVGHVDDPEVGGITLRGKVHFHSNPLSDPTVSTLLVLLHGLGGSSDSTYMRDAAKDGFQMGYDVLRLSLRGADASGQDLYNAGLTADLHAAIASPQFSAYQNIVVMGFSLGGHIALKAAVEGLDKRVKSVVAIGSPVDLSPGVKVLDGKSRKIYREYILRELRDLYAAYASQTGRAETPLERVQKVRYIREFDELTIVPRFGFDDVEDYYQKSSVGPVLPDLTIPCLYVGSTYDPMIPRRLVEPWVSKAGPNLKVIWVDDGGHVYFPMVDLGFGERRGVVAQSLSYVQAM</sequence>
<evidence type="ECO:0000259" key="2">
    <source>
        <dbReference type="Pfam" id="PF00561"/>
    </source>
</evidence>